<gene>
    <name evidence="1" type="ORF">ISN45_At03g029970</name>
</gene>
<dbReference type="EMBL" id="JAEFBK010000003">
    <property type="protein sequence ID" value="KAG7626881.1"/>
    <property type="molecule type" value="Genomic_DNA"/>
</dbReference>
<dbReference type="Proteomes" id="UP000694240">
    <property type="component" value="Chromosome 3"/>
</dbReference>
<evidence type="ECO:0000313" key="2">
    <source>
        <dbReference type="Proteomes" id="UP000694240"/>
    </source>
</evidence>
<keyword evidence="2" id="KW-1185">Reference proteome</keyword>
<comment type="caution">
    <text evidence="1">The sequence shown here is derived from an EMBL/GenBank/DDBJ whole genome shotgun (WGS) entry which is preliminary data.</text>
</comment>
<proteinExistence type="predicted"/>
<organism evidence="1 2">
    <name type="scientific">Arabidopsis thaliana x Arabidopsis arenosa</name>
    <dbReference type="NCBI Taxonomy" id="1240361"/>
    <lineage>
        <taxon>Eukaryota</taxon>
        <taxon>Viridiplantae</taxon>
        <taxon>Streptophyta</taxon>
        <taxon>Embryophyta</taxon>
        <taxon>Tracheophyta</taxon>
        <taxon>Spermatophyta</taxon>
        <taxon>Magnoliopsida</taxon>
        <taxon>eudicotyledons</taxon>
        <taxon>Gunneridae</taxon>
        <taxon>Pentapetalae</taxon>
        <taxon>rosids</taxon>
        <taxon>malvids</taxon>
        <taxon>Brassicales</taxon>
        <taxon>Brassicaceae</taxon>
        <taxon>Camelineae</taxon>
        <taxon>Arabidopsis</taxon>
    </lineage>
</organism>
<protein>
    <submittedName>
        <fullName evidence="1">Uncharacterized protein</fullName>
    </submittedName>
</protein>
<sequence length="66" mass="7473">MEKNIKDIQGSSRALVLEKVRPGFVQASAGPVSKELQHLQGQDIKLSMESYSPRLGRAKQFHKYFI</sequence>
<dbReference type="AlphaFoldDB" id="A0A8T2F5I8"/>
<evidence type="ECO:0000313" key="1">
    <source>
        <dbReference type="EMBL" id="KAG7626881.1"/>
    </source>
</evidence>
<name>A0A8T2F5I8_9BRAS</name>
<accession>A0A8T2F5I8</accession>
<reference evidence="1 2" key="1">
    <citation type="submission" date="2020-12" db="EMBL/GenBank/DDBJ databases">
        <title>Concerted genomic and epigenomic changes stabilize Arabidopsis allopolyploids.</title>
        <authorList>
            <person name="Chen Z."/>
        </authorList>
    </citation>
    <scope>NUCLEOTIDE SEQUENCE [LARGE SCALE GENOMIC DNA]</scope>
    <source>
        <strain evidence="1">Allo738</strain>
        <tissue evidence="1">Leaf</tissue>
    </source>
</reference>